<dbReference type="CDD" id="cd16917">
    <property type="entry name" value="HATPase_UhpB-NarQ-NarX-like"/>
    <property type="match status" value="1"/>
</dbReference>
<keyword evidence="6 11" id="KW-0418">Kinase</keyword>
<feature type="transmembrane region" description="Helical" evidence="9">
    <location>
        <begin position="59"/>
        <end position="78"/>
    </location>
</feature>
<feature type="transmembrane region" description="Helical" evidence="9">
    <location>
        <begin position="316"/>
        <end position="332"/>
    </location>
</feature>
<dbReference type="Gene3D" id="1.20.5.1930">
    <property type="match status" value="1"/>
</dbReference>
<feature type="transmembrane region" description="Helical" evidence="9">
    <location>
        <begin position="27"/>
        <end position="47"/>
    </location>
</feature>
<evidence type="ECO:0000259" key="10">
    <source>
        <dbReference type="PROSITE" id="PS50109"/>
    </source>
</evidence>
<comment type="caution">
    <text evidence="11">The sequence shown here is derived from an EMBL/GenBank/DDBJ whole genome shotgun (WGS) entry which is preliminary data.</text>
</comment>
<evidence type="ECO:0000256" key="8">
    <source>
        <dbReference type="ARBA" id="ARBA00023012"/>
    </source>
</evidence>
<evidence type="ECO:0000256" key="7">
    <source>
        <dbReference type="ARBA" id="ARBA00022840"/>
    </source>
</evidence>
<evidence type="ECO:0000256" key="5">
    <source>
        <dbReference type="ARBA" id="ARBA00022741"/>
    </source>
</evidence>
<protein>
    <recommendedName>
        <fullName evidence="2">histidine kinase</fullName>
        <ecNumber evidence="2">2.7.13.3</ecNumber>
    </recommendedName>
</protein>
<accession>A0A4V2FQX4</accession>
<dbReference type="GO" id="GO:0046983">
    <property type="term" value="F:protein dimerization activity"/>
    <property type="evidence" value="ECO:0007669"/>
    <property type="project" value="InterPro"/>
</dbReference>
<evidence type="ECO:0000256" key="6">
    <source>
        <dbReference type="ARBA" id="ARBA00022777"/>
    </source>
</evidence>
<reference evidence="11 12" key="1">
    <citation type="submission" date="2019-02" db="EMBL/GenBank/DDBJ databases">
        <title>Sequencing the genomes of 1000 actinobacteria strains.</title>
        <authorList>
            <person name="Klenk H.-P."/>
        </authorList>
    </citation>
    <scope>NUCLEOTIDE SEQUENCE [LARGE SCALE GENOMIC DNA]</scope>
    <source>
        <strain evidence="11 12">DSM 45779</strain>
    </source>
</reference>
<dbReference type="GO" id="GO:0016020">
    <property type="term" value="C:membrane"/>
    <property type="evidence" value="ECO:0007669"/>
    <property type="project" value="InterPro"/>
</dbReference>
<dbReference type="GO" id="GO:0000155">
    <property type="term" value="F:phosphorelay sensor kinase activity"/>
    <property type="evidence" value="ECO:0007669"/>
    <property type="project" value="InterPro"/>
</dbReference>
<feature type="transmembrane region" description="Helical" evidence="9">
    <location>
        <begin position="234"/>
        <end position="250"/>
    </location>
</feature>
<dbReference type="SMART" id="SM00387">
    <property type="entry name" value="HATPase_c"/>
    <property type="match status" value="1"/>
</dbReference>
<dbReference type="EMBL" id="SHKL01000001">
    <property type="protein sequence ID" value="RZT86400.1"/>
    <property type="molecule type" value="Genomic_DNA"/>
</dbReference>
<keyword evidence="5" id="KW-0547">Nucleotide-binding</keyword>
<feature type="transmembrane region" description="Helical" evidence="9">
    <location>
        <begin position="156"/>
        <end position="174"/>
    </location>
</feature>
<sequence>MTPVRGLRHHRSVQQPGRRWSRALSRASWLVAAASAVSVVAAVPLAVANWRTVGHESVYVVNAIIGAVVPMAGAFLLSRRPGHRIGIVLLSASGLGISFLALSWATYALQTRPGALPGADWAGLVGGLTWVPFLALVTLLPLWFPDGRLPGPFWRAADGWVLGLLIGVEALSVVEPRVALGLAPNPLFAGPAWVTPAVDTLTAVAVFSGLLLCLPGAVLRHVRAGPVGRVQQRWFLLAVALVTASLFVPGPPISDVVTGVALCLVALAITAAVLRHRLYDIDVVVHRALVYTTLTVTGVLLFLGVVALVGLVLPDGAALVGAAVVAVTFAPLRERLQRMARRLLYGDGDDPYAALTRLATRLERNLEPEDVPAVALAEVIAALRVPHAAVLVSGARLAEAGTVPSDGRGAETIPLAHQGEHVGDLEVTRRGPSEPLTGRDRALLADLARPLGAVLHAAALRTQLRRSREALVVALERERSRLHRDLHDGIGPSLAALVLGLDAIAHAARGDGAALAVPELAGELKSDVRVVIADLRRVVDELRPPALDELGLAGALDRHLATYRSVPGRTRIRLHPPGPLDGLSAAVEVAAYRIVAEAVTNAVRHSGASTCEVRIALEDRLVVEVVDDGRGIPSPEPAGTGLPSLRERASALGGECVVSRRDRGGTRVRAALPVHHG</sequence>
<dbReference type="PANTHER" id="PTHR24421">
    <property type="entry name" value="NITRATE/NITRITE SENSOR PROTEIN NARX-RELATED"/>
    <property type="match status" value="1"/>
</dbReference>
<keyword evidence="9" id="KW-0472">Membrane</keyword>
<feature type="domain" description="Histidine kinase" evidence="10">
    <location>
        <begin position="503"/>
        <end position="676"/>
    </location>
</feature>
<keyword evidence="9" id="KW-1133">Transmembrane helix</keyword>
<dbReference type="InterPro" id="IPR011712">
    <property type="entry name" value="Sig_transdc_His_kin_sub3_dim/P"/>
</dbReference>
<dbReference type="Pfam" id="PF07730">
    <property type="entry name" value="HisKA_3"/>
    <property type="match status" value="1"/>
</dbReference>
<dbReference type="GO" id="GO:0005524">
    <property type="term" value="F:ATP binding"/>
    <property type="evidence" value="ECO:0007669"/>
    <property type="project" value="UniProtKB-KW"/>
</dbReference>
<dbReference type="Proteomes" id="UP000291591">
    <property type="component" value="Unassembled WGS sequence"/>
</dbReference>
<proteinExistence type="predicted"/>
<dbReference type="EC" id="2.7.13.3" evidence="2"/>
<evidence type="ECO:0000256" key="4">
    <source>
        <dbReference type="ARBA" id="ARBA00022679"/>
    </source>
</evidence>
<keyword evidence="8" id="KW-0902">Two-component regulatory system</keyword>
<keyword evidence="4" id="KW-0808">Transferase</keyword>
<dbReference type="InterPro" id="IPR005467">
    <property type="entry name" value="His_kinase_dom"/>
</dbReference>
<dbReference type="PANTHER" id="PTHR24421:SF10">
    <property type="entry name" value="NITRATE_NITRITE SENSOR PROTEIN NARQ"/>
    <property type="match status" value="1"/>
</dbReference>
<dbReference type="AlphaFoldDB" id="A0A4V2FQX4"/>
<evidence type="ECO:0000256" key="9">
    <source>
        <dbReference type="SAM" id="Phobius"/>
    </source>
</evidence>
<organism evidence="11 12">
    <name type="scientific">Pseudonocardia sediminis</name>
    <dbReference type="NCBI Taxonomy" id="1397368"/>
    <lineage>
        <taxon>Bacteria</taxon>
        <taxon>Bacillati</taxon>
        <taxon>Actinomycetota</taxon>
        <taxon>Actinomycetes</taxon>
        <taxon>Pseudonocardiales</taxon>
        <taxon>Pseudonocardiaceae</taxon>
        <taxon>Pseudonocardia</taxon>
    </lineage>
</organism>
<feature type="transmembrane region" description="Helical" evidence="9">
    <location>
        <begin position="121"/>
        <end position="144"/>
    </location>
</feature>
<dbReference type="SUPFAM" id="SSF55781">
    <property type="entry name" value="GAF domain-like"/>
    <property type="match status" value="1"/>
</dbReference>
<feature type="transmembrane region" description="Helical" evidence="9">
    <location>
        <begin position="288"/>
        <end position="310"/>
    </location>
</feature>
<comment type="catalytic activity">
    <reaction evidence="1">
        <text>ATP + protein L-histidine = ADP + protein N-phospho-L-histidine.</text>
        <dbReference type="EC" id="2.7.13.3"/>
    </reaction>
</comment>
<gene>
    <name evidence="11" type="ORF">EV383_3295</name>
</gene>
<evidence type="ECO:0000256" key="3">
    <source>
        <dbReference type="ARBA" id="ARBA00022553"/>
    </source>
</evidence>
<name>A0A4V2FQX4_PSEST</name>
<dbReference type="InterPro" id="IPR003594">
    <property type="entry name" value="HATPase_dom"/>
</dbReference>
<keyword evidence="3" id="KW-0597">Phosphoprotein</keyword>
<dbReference type="InterPro" id="IPR036890">
    <property type="entry name" value="HATPase_C_sf"/>
</dbReference>
<evidence type="ECO:0000256" key="1">
    <source>
        <dbReference type="ARBA" id="ARBA00000085"/>
    </source>
</evidence>
<feature type="transmembrane region" description="Helical" evidence="9">
    <location>
        <begin position="85"/>
        <end position="109"/>
    </location>
</feature>
<evidence type="ECO:0000313" key="11">
    <source>
        <dbReference type="EMBL" id="RZT86400.1"/>
    </source>
</evidence>
<keyword evidence="7" id="KW-0067">ATP-binding</keyword>
<feature type="transmembrane region" description="Helical" evidence="9">
    <location>
        <begin position="194"/>
        <end position="214"/>
    </location>
</feature>
<keyword evidence="12" id="KW-1185">Reference proteome</keyword>
<feature type="transmembrane region" description="Helical" evidence="9">
    <location>
        <begin position="256"/>
        <end position="276"/>
    </location>
</feature>
<keyword evidence="9" id="KW-0812">Transmembrane</keyword>
<dbReference type="Gene3D" id="3.30.565.10">
    <property type="entry name" value="Histidine kinase-like ATPase, C-terminal domain"/>
    <property type="match status" value="1"/>
</dbReference>
<dbReference type="PROSITE" id="PS50109">
    <property type="entry name" value="HIS_KIN"/>
    <property type="match status" value="1"/>
</dbReference>
<evidence type="ECO:0000313" key="12">
    <source>
        <dbReference type="Proteomes" id="UP000291591"/>
    </source>
</evidence>
<dbReference type="InterPro" id="IPR050482">
    <property type="entry name" value="Sensor_HK_TwoCompSys"/>
</dbReference>
<dbReference type="SUPFAM" id="SSF55874">
    <property type="entry name" value="ATPase domain of HSP90 chaperone/DNA topoisomerase II/histidine kinase"/>
    <property type="match status" value="1"/>
</dbReference>
<dbReference type="Pfam" id="PF02518">
    <property type="entry name" value="HATPase_c"/>
    <property type="match status" value="1"/>
</dbReference>
<evidence type="ECO:0000256" key="2">
    <source>
        <dbReference type="ARBA" id="ARBA00012438"/>
    </source>
</evidence>